<evidence type="ECO:0000256" key="3">
    <source>
        <dbReference type="ARBA" id="ARBA00022692"/>
    </source>
</evidence>
<dbReference type="RefSeq" id="WP_137645367.1">
    <property type="nucleotide sequence ID" value="NZ_BAABRM010000017.1"/>
</dbReference>
<gene>
    <name evidence="7 10" type="primary">ftsL</name>
    <name evidence="10" type="ORF">ACFFGS_03190</name>
</gene>
<organism evidence="10 11">
    <name type="scientific">Lactiplantibacillus plajomi</name>
    <dbReference type="NCBI Taxonomy" id="1457217"/>
    <lineage>
        <taxon>Bacteria</taxon>
        <taxon>Bacillati</taxon>
        <taxon>Bacillota</taxon>
        <taxon>Bacilli</taxon>
        <taxon>Lactobacillales</taxon>
        <taxon>Lactobacillaceae</taxon>
        <taxon>Lactiplantibacillus</taxon>
    </lineage>
</organism>
<keyword evidence="1 7" id="KW-1003">Cell membrane</keyword>
<dbReference type="InterPro" id="IPR007060">
    <property type="entry name" value="FtsL/DivIC"/>
</dbReference>
<feature type="transmembrane region" description="Helical" evidence="7">
    <location>
        <begin position="44"/>
        <end position="67"/>
    </location>
</feature>
<dbReference type="EMBL" id="JBHLUK010000016">
    <property type="protein sequence ID" value="MFC0423135.1"/>
    <property type="molecule type" value="Genomic_DNA"/>
</dbReference>
<keyword evidence="2 7" id="KW-0132">Cell division</keyword>
<dbReference type="Pfam" id="PF04977">
    <property type="entry name" value="DivIC"/>
    <property type="match status" value="1"/>
</dbReference>
<dbReference type="HAMAP" id="MF_00910">
    <property type="entry name" value="FtsL"/>
    <property type="match status" value="1"/>
</dbReference>
<keyword evidence="11" id="KW-1185">Reference proteome</keyword>
<comment type="similarity">
    <text evidence="7">Belongs to the FtsL family.</text>
</comment>
<reference evidence="10 11" key="1">
    <citation type="submission" date="2024-09" db="EMBL/GenBank/DDBJ databases">
        <authorList>
            <person name="Sun Q."/>
            <person name="Mori K."/>
        </authorList>
    </citation>
    <scope>NUCLEOTIDE SEQUENCE [LARGE SCALE GENOMIC DNA]</scope>
    <source>
        <strain evidence="10 11">TBRC 4575</strain>
    </source>
</reference>
<evidence type="ECO:0000256" key="2">
    <source>
        <dbReference type="ARBA" id="ARBA00022618"/>
    </source>
</evidence>
<accession>A0ABV6K4E8</accession>
<evidence type="ECO:0000256" key="5">
    <source>
        <dbReference type="ARBA" id="ARBA00023136"/>
    </source>
</evidence>
<dbReference type="GO" id="GO:0051301">
    <property type="term" value="P:cell division"/>
    <property type="evidence" value="ECO:0007669"/>
    <property type="project" value="UniProtKB-KW"/>
</dbReference>
<evidence type="ECO:0000313" key="10">
    <source>
        <dbReference type="EMBL" id="MFC0423135.1"/>
    </source>
</evidence>
<evidence type="ECO:0000313" key="11">
    <source>
        <dbReference type="Proteomes" id="UP001589855"/>
    </source>
</evidence>
<keyword evidence="6 7" id="KW-0131">Cell cycle</keyword>
<dbReference type="InterPro" id="IPR011922">
    <property type="entry name" value="Cell_div_FtsL"/>
</dbReference>
<keyword evidence="4 7" id="KW-1133">Transmembrane helix</keyword>
<evidence type="ECO:0000256" key="7">
    <source>
        <dbReference type="HAMAP-Rule" id="MF_00910"/>
    </source>
</evidence>
<evidence type="ECO:0000256" key="9">
    <source>
        <dbReference type="SAM" id="MobiDB-lite"/>
    </source>
</evidence>
<comment type="subcellular location">
    <subcellularLocation>
        <location evidence="7">Cell membrane</location>
        <topology evidence="7">Single-pass type II membrane protein</topology>
    </subcellularLocation>
    <text evidence="7">Localizes to the division septum where it forms a ring structure.</text>
</comment>
<keyword evidence="3 7" id="KW-0812">Transmembrane</keyword>
<evidence type="ECO:0000256" key="6">
    <source>
        <dbReference type="ARBA" id="ARBA00023306"/>
    </source>
</evidence>
<feature type="region of interest" description="Disordered" evidence="9">
    <location>
        <begin position="1"/>
        <end position="33"/>
    </location>
</feature>
<protein>
    <recommendedName>
        <fullName evidence="7 8">Cell division protein FtsL</fullName>
    </recommendedName>
</protein>
<comment type="function">
    <text evidence="7">Essential cell division protein.</text>
</comment>
<dbReference type="NCBIfam" id="TIGR02209">
    <property type="entry name" value="ftsL_broad"/>
    <property type="match status" value="1"/>
</dbReference>
<sequence length="125" mass="13709">MAQNGLARQLPEQRPQTNPVHKPVASPNPASQTKRVPFSAFEKCLCVTFSLVVLAMAIMLVSANIAIGNSQDNLQTVQTKVTKVQDNNTSATQQINELSSRSRLNKVAKKYGLSLNNANIRNVYK</sequence>
<dbReference type="Proteomes" id="UP001589855">
    <property type="component" value="Unassembled WGS sequence"/>
</dbReference>
<evidence type="ECO:0000256" key="4">
    <source>
        <dbReference type="ARBA" id="ARBA00022989"/>
    </source>
</evidence>
<proteinExistence type="inferred from homology"/>
<evidence type="ECO:0000256" key="1">
    <source>
        <dbReference type="ARBA" id="ARBA00022475"/>
    </source>
</evidence>
<keyword evidence="5 7" id="KW-0472">Membrane</keyword>
<evidence type="ECO:0000256" key="8">
    <source>
        <dbReference type="NCBIfam" id="TIGR02209"/>
    </source>
</evidence>
<name>A0ABV6K4E8_9LACO</name>
<comment type="caution">
    <text evidence="10">The sequence shown here is derived from an EMBL/GenBank/DDBJ whole genome shotgun (WGS) entry which is preliminary data.</text>
</comment>